<dbReference type="EMBL" id="KC292024">
    <property type="protein sequence ID" value="AGM11179.1"/>
    <property type="molecule type" value="Genomic_DNA"/>
</dbReference>
<reference evidence="1 2" key="1">
    <citation type="submission" date="2012-12" db="EMBL/GenBank/DDBJ databases">
        <authorList>
            <person name="Sencilo A."/>
            <person name="Jacobs-Sera D."/>
            <person name="Russell D.A."/>
            <person name="Ko C."/>
            <person name="Atanasova N."/>
            <person name="Osterlund E."/>
            <person name="Oksanen H.M."/>
            <person name="Bamford D.H."/>
            <person name="Hatfull G.F."/>
            <person name="Roine E."/>
            <person name="Hendrix R.W."/>
        </authorList>
    </citation>
    <scope>NUCLEOTIDE SEQUENCE [LARGE SCALE GENOMIC DNA]</scope>
</reference>
<evidence type="ECO:0000313" key="1">
    <source>
        <dbReference type="EMBL" id="AGM11179.1"/>
    </source>
</evidence>
<gene>
    <name evidence="1" type="primary">13</name>
    <name evidence="1" type="ORF">HHTV2_13</name>
</gene>
<protein>
    <submittedName>
        <fullName evidence="1">Uncharacterized protein</fullName>
    </submittedName>
</protein>
<accession>R4T672</accession>
<dbReference type="GeneID" id="16194346"/>
<proteinExistence type="predicted"/>
<sequence>MSLDHALRANITVHEVAYRYEGGEVRYRVDEDADQEYRAVYGGAYREPDGERVGSEVDGVRLTPTWTQRLRERLTSYEYEPLPEWRHVQRVTEELEAAIDTVREAESRHEDCEVVRRT</sequence>
<organism evidence="1 2">
    <name type="scientific">Haloarcula hispanica tailed virus 2</name>
    <dbReference type="NCBI Taxonomy" id="1273751"/>
    <lineage>
        <taxon>Viruses</taxon>
        <taxon>Duplodnaviria</taxon>
        <taxon>Heunggongvirae</taxon>
        <taxon>Uroviricota</taxon>
        <taxon>Caudoviricetes</taxon>
        <taxon>Saparoviridae</taxon>
        <taxon>Halohivirus</taxon>
        <taxon>Halohivirus suolae</taxon>
        <taxon>Halohivirus HHTV2</taxon>
    </lineage>
</organism>
<keyword evidence="2" id="KW-1185">Reference proteome</keyword>
<name>R4T672_9CAUD</name>
<dbReference type="KEGG" id="vg:16194346"/>
<evidence type="ECO:0000313" key="2">
    <source>
        <dbReference type="Proteomes" id="UP000203112"/>
    </source>
</evidence>
<dbReference type="Proteomes" id="UP000203112">
    <property type="component" value="Segment"/>
</dbReference>
<dbReference type="RefSeq" id="YP_008060322.1">
    <property type="nucleotide sequence ID" value="NC_021340.1"/>
</dbReference>